<protein>
    <submittedName>
        <fullName evidence="2">Uncharacterized protein</fullName>
    </submittedName>
</protein>
<keyword evidence="1" id="KW-0812">Transmembrane</keyword>
<feature type="transmembrane region" description="Helical" evidence="1">
    <location>
        <begin position="108"/>
        <end position="129"/>
    </location>
</feature>
<dbReference type="EMBL" id="SMOL01000730">
    <property type="protein sequence ID" value="KAB2600579.1"/>
    <property type="molecule type" value="Genomic_DNA"/>
</dbReference>
<dbReference type="PANTHER" id="PTHR48473:SF1">
    <property type="entry name" value="TIR DOMAIN-CONTAINING PROTEIN"/>
    <property type="match status" value="1"/>
</dbReference>
<dbReference type="PANTHER" id="PTHR48473">
    <property type="entry name" value="TIR DOMAIN-CONTAINING PROTEIN"/>
    <property type="match status" value="1"/>
</dbReference>
<proteinExistence type="predicted"/>
<gene>
    <name evidence="2" type="ORF">D8674_041514</name>
</gene>
<accession>A0A5N5FBV5</accession>
<comment type="caution">
    <text evidence="2">The sequence shown here is derived from an EMBL/GenBank/DDBJ whole genome shotgun (WGS) entry which is preliminary data.</text>
</comment>
<keyword evidence="1" id="KW-1133">Transmembrane helix</keyword>
<evidence type="ECO:0000313" key="3">
    <source>
        <dbReference type="Proteomes" id="UP000327157"/>
    </source>
</evidence>
<dbReference type="Proteomes" id="UP000327157">
    <property type="component" value="Unassembled WGS sequence"/>
</dbReference>
<name>A0A5N5FBV5_9ROSA</name>
<reference evidence="2 3" key="2">
    <citation type="submission" date="2019-11" db="EMBL/GenBank/DDBJ databases">
        <title>A de novo genome assembly of a pear dwarfing rootstock.</title>
        <authorList>
            <person name="Wang F."/>
            <person name="Wang J."/>
            <person name="Li S."/>
            <person name="Zhang Y."/>
            <person name="Fang M."/>
            <person name="Ma L."/>
            <person name="Zhao Y."/>
            <person name="Jiang S."/>
        </authorList>
    </citation>
    <scope>NUCLEOTIDE SEQUENCE [LARGE SCALE GENOMIC DNA]</scope>
    <source>
        <strain evidence="2">S2</strain>
        <tissue evidence="2">Leaf</tissue>
    </source>
</reference>
<evidence type="ECO:0000256" key="1">
    <source>
        <dbReference type="SAM" id="Phobius"/>
    </source>
</evidence>
<organism evidence="2 3">
    <name type="scientific">Pyrus ussuriensis x Pyrus communis</name>
    <dbReference type="NCBI Taxonomy" id="2448454"/>
    <lineage>
        <taxon>Eukaryota</taxon>
        <taxon>Viridiplantae</taxon>
        <taxon>Streptophyta</taxon>
        <taxon>Embryophyta</taxon>
        <taxon>Tracheophyta</taxon>
        <taxon>Spermatophyta</taxon>
        <taxon>Magnoliopsida</taxon>
        <taxon>eudicotyledons</taxon>
        <taxon>Gunneridae</taxon>
        <taxon>Pentapetalae</taxon>
        <taxon>rosids</taxon>
        <taxon>fabids</taxon>
        <taxon>Rosales</taxon>
        <taxon>Rosaceae</taxon>
        <taxon>Amygdaloideae</taxon>
        <taxon>Maleae</taxon>
        <taxon>Pyrus</taxon>
    </lineage>
</organism>
<keyword evidence="3" id="KW-1185">Reference proteome</keyword>
<feature type="transmembrane region" description="Helical" evidence="1">
    <location>
        <begin position="80"/>
        <end position="96"/>
    </location>
</feature>
<reference evidence="2 3" key="1">
    <citation type="submission" date="2019-09" db="EMBL/GenBank/DDBJ databases">
        <authorList>
            <person name="Ou C."/>
        </authorList>
    </citation>
    <scope>NUCLEOTIDE SEQUENCE [LARGE SCALE GENOMIC DNA]</scope>
    <source>
        <strain evidence="2">S2</strain>
        <tissue evidence="2">Leaf</tissue>
    </source>
</reference>
<dbReference type="AlphaFoldDB" id="A0A5N5FBV5"/>
<keyword evidence="1" id="KW-0472">Membrane</keyword>
<sequence>MWTYDSQDTKITCWYEAIPESAEWIFLVVALGLEMSSAAFDQASSPSKPHYALLSMLCAVAALLTTIWELTYKAIKERVVLRRSGLLMLPYFYYPPPRNTVFGDLYDIYGFVGGISQCACSAVQYVYFLRHADNPIKSSLLPAIFLMCLGASRLNRNRRFSSNVDRNNILLTRELTPTDPCSMILAETYRSPVNVLYKPSSHPSLTKTPPTSPFRCQDAWFWDNVEVKIMMQIGMSLVHGIWMTEIHGI</sequence>
<feature type="transmembrane region" description="Helical" evidence="1">
    <location>
        <begin position="50"/>
        <end position="68"/>
    </location>
</feature>
<evidence type="ECO:0000313" key="2">
    <source>
        <dbReference type="EMBL" id="KAB2600579.1"/>
    </source>
</evidence>